<name>A0A1D2MQ11_ORCCI</name>
<dbReference type="GO" id="GO:0042744">
    <property type="term" value="P:hydrogen peroxide catabolic process"/>
    <property type="evidence" value="ECO:0007669"/>
    <property type="project" value="TreeGrafter"/>
</dbReference>
<dbReference type="InterPro" id="IPR002207">
    <property type="entry name" value="Peroxidase_I"/>
</dbReference>
<dbReference type="STRING" id="48709.A0A1D2MQ11"/>
<organism evidence="16 17">
    <name type="scientific">Orchesella cincta</name>
    <name type="common">Springtail</name>
    <name type="synonym">Podura cincta</name>
    <dbReference type="NCBI Taxonomy" id="48709"/>
    <lineage>
        <taxon>Eukaryota</taxon>
        <taxon>Metazoa</taxon>
        <taxon>Ecdysozoa</taxon>
        <taxon>Arthropoda</taxon>
        <taxon>Hexapoda</taxon>
        <taxon>Collembola</taxon>
        <taxon>Entomobryomorpha</taxon>
        <taxon>Entomobryoidea</taxon>
        <taxon>Orchesellidae</taxon>
        <taxon>Orchesellinae</taxon>
        <taxon>Orchesella</taxon>
    </lineage>
</organism>
<evidence type="ECO:0000256" key="4">
    <source>
        <dbReference type="ARBA" id="ARBA00005997"/>
    </source>
</evidence>
<evidence type="ECO:0000256" key="8">
    <source>
        <dbReference type="ARBA" id="ARBA00022946"/>
    </source>
</evidence>
<dbReference type="InterPro" id="IPR002016">
    <property type="entry name" value="Haem_peroxidase"/>
</dbReference>
<dbReference type="GO" id="GO:0034599">
    <property type="term" value="P:cellular response to oxidative stress"/>
    <property type="evidence" value="ECO:0007669"/>
    <property type="project" value="InterPro"/>
</dbReference>
<dbReference type="PRINTS" id="PR00458">
    <property type="entry name" value="PEROXIDASE"/>
</dbReference>
<evidence type="ECO:0000256" key="11">
    <source>
        <dbReference type="ARBA" id="ARBA00023128"/>
    </source>
</evidence>
<dbReference type="InterPro" id="IPR044831">
    <property type="entry name" value="Ccp1-like"/>
</dbReference>
<dbReference type="PRINTS" id="PR00459">
    <property type="entry name" value="ASPEROXIDASE"/>
</dbReference>
<dbReference type="InterPro" id="IPR010255">
    <property type="entry name" value="Haem_peroxidase_sf"/>
</dbReference>
<dbReference type="EC" id="1.11.1.5" evidence="12"/>
<evidence type="ECO:0000313" key="16">
    <source>
        <dbReference type="EMBL" id="ODM95189.1"/>
    </source>
</evidence>
<gene>
    <name evidence="16" type="ORF">Ocin01_11493</name>
</gene>
<comment type="subcellular location">
    <subcellularLocation>
        <location evidence="3">Mitochondrion intermembrane space</location>
    </subcellularLocation>
    <subcellularLocation>
        <location evidence="2">Mitochondrion matrix</location>
    </subcellularLocation>
</comment>
<evidence type="ECO:0000256" key="7">
    <source>
        <dbReference type="ARBA" id="ARBA00022723"/>
    </source>
</evidence>
<dbReference type="PROSITE" id="PS00435">
    <property type="entry name" value="PEROXIDASE_1"/>
    <property type="match status" value="1"/>
</dbReference>
<reference evidence="16 17" key="1">
    <citation type="journal article" date="2016" name="Genome Biol. Evol.">
        <title>Gene Family Evolution Reflects Adaptation to Soil Environmental Stressors in the Genome of the Collembolan Orchesella cincta.</title>
        <authorList>
            <person name="Faddeeva-Vakhrusheva A."/>
            <person name="Derks M.F."/>
            <person name="Anvar S.Y."/>
            <person name="Agamennone V."/>
            <person name="Suring W."/>
            <person name="Smit S."/>
            <person name="van Straalen N.M."/>
            <person name="Roelofs D."/>
        </authorList>
    </citation>
    <scope>NUCLEOTIDE SEQUENCE [LARGE SCALE GENOMIC DNA]</scope>
    <source>
        <tissue evidence="16">Mixed pool</tissue>
    </source>
</reference>
<dbReference type="GO" id="GO:0005758">
    <property type="term" value="C:mitochondrial intermembrane space"/>
    <property type="evidence" value="ECO:0007669"/>
    <property type="project" value="UniProtKB-SubCell"/>
</dbReference>
<dbReference type="CDD" id="cd00691">
    <property type="entry name" value="ascorbate_peroxidase"/>
    <property type="match status" value="1"/>
</dbReference>
<dbReference type="InterPro" id="IPR019793">
    <property type="entry name" value="Peroxidases_heam-ligand_BS"/>
</dbReference>
<dbReference type="PANTHER" id="PTHR31356:SF58">
    <property type="entry name" value="CYTOCHROME C PEROXIDASE, MITOCHONDRIAL"/>
    <property type="match status" value="1"/>
</dbReference>
<evidence type="ECO:0000313" key="17">
    <source>
        <dbReference type="Proteomes" id="UP000094527"/>
    </source>
</evidence>
<keyword evidence="6" id="KW-0349">Heme</keyword>
<proteinExistence type="inferred from homology"/>
<accession>A0A1D2MQ11</accession>
<dbReference type="Pfam" id="PF00141">
    <property type="entry name" value="peroxidase"/>
    <property type="match status" value="1"/>
</dbReference>
<keyword evidence="17" id="KW-1185">Reference proteome</keyword>
<keyword evidence="8" id="KW-0809">Transit peptide</keyword>
<dbReference type="OrthoDB" id="8248695at2759"/>
<protein>
    <recommendedName>
        <fullName evidence="13">Cytochrome c peroxidase, mitochondrial</fullName>
        <ecNumber evidence="12">1.11.1.5</ecNumber>
    </recommendedName>
</protein>
<evidence type="ECO:0000256" key="3">
    <source>
        <dbReference type="ARBA" id="ARBA00004569"/>
    </source>
</evidence>
<dbReference type="PROSITE" id="PS50873">
    <property type="entry name" value="PEROXIDASE_4"/>
    <property type="match status" value="1"/>
</dbReference>
<dbReference type="AlphaFoldDB" id="A0A1D2MQ11"/>
<dbReference type="PROSITE" id="PS00436">
    <property type="entry name" value="PEROXIDASE_2"/>
    <property type="match status" value="1"/>
</dbReference>
<keyword evidence="10" id="KW-0408">Iron</keyword>
<evidence type="ECO:0000256" key="5">
    <source>
        <dbReference type="ARBA" id="ARBA00022559"/>
    </source>
</evidence>
<comment type="caution">
    <text evidence="16">The sequence shown here is derived from an EMBL/GenBank/DDBJ whole genome shotgun (WGS) entry which is preliminary data.</text>
</comment>
<evidence type="ECO:0000256" key="1">
    <source>
        <dbReference type="ARBA" id="ARBA00003917"/>
    </source>
</evidence>
<dbReference type="FunFam" id="1.10.420.10:FF:000009">
    <property type="entry name" value="Ascorbate peroxidase"/>
    <property type="match status" value="1"/>
</dbReference>
<dbReference type="SUPFAM" id="SSF48113">
    <property type="entry name" value="Heme-dependent peroxidases"/>
    <property type="match status" value="1"/>
</dbReference>
<keyword evidence="5 16" id="KW-0575">Peroxidase</keyword>
<keyword evidence="7" id="KW-0479">Metal-binding</keyword>
<keyword evidence="11" id="KW-0496">Mitochondrion</keyword>
<dbReference type="SMR" id="A0A1D2MQ11"/>
<dbReference type="GO" id="GO:0005759">
    <property type="term" value="C:mitochondrial matrix"/>
    <property type="evidence" value="ECO:0007669"/>
    <property type="project" value="UniProtKB-SubCell"/>
</dbReference>
<dbReference type="GO" id="GO:0000302">
    <property type="term" value="P:response to reactive oxygen species"/>
    <property type="evidence" value="ECO:0007669"/>
    <property type="project" value="TreeGrafter"/>
</dbReference>
<feature type="domain" description="Plant heme peroxidase family profile" evidence="15">
    <location>
        <begin position="155"/>
        <end position="357"/>
    </location>
</feature>
<dbReference type="GO" id="GO:0046872">
    <property type="term" value="F:metal ion binding"/>
    <property type="evidence" value="ECO:0007669"/>
    <property type="project" value="UniProtKB-KW"/>
</dbReference>
<dbReference type="Proteomes" id="UP000094527">
    <property type="component" value="Unassembled WGS sequence"/>
</dbReference>
<dbReference type="OMA" id="QRKWNGP"/>
<sequence>MASALQILRVPLARTGMMMMSTQTSHAFRRKAVPLIRNYASGAGEKSSGGGSKLGLWAVLAAAGGGGGYYFWTTQGGGSGPKSASDYQKVYNAIAKILEEDAEYDDGSYGPVLVRLAWHASGTFDKNAKDGGSNKGTMRFEPESKHDANAGLHIARQKLEKVKAQFPWISYGDLWTLAGVVAVQEMGGPTIPWRAGRVDGTAKDCPPDGRLPDGGNPTPQHPRDVFYRMGLDDQEIVALIGAHTLGRCHTDRSGFDGPWTNSPTAFSNSYYIEILGRKWVEKKWTGPKQFVDKESGQLMMLPADLAFVNDKAFKQWVETYAKDEKKFFADFTKAYKKLLELGVPFPEGTPEFTFKTA</sequence>
<dbReference type="GO" id="GO:0020037">
    <property type="term" value="F:heme binding"/>
    <property type="evidence" value="ECO:0007669"/>
    <property type="project" value="InterPro"/>
</dbReference>
<dbReference type="PANTHER" id="PTHR31356">
    <property type="entry name" value="THYLAKOID LUMENAL 29 KDA PROTEIN, CHLOROPLASTIC-RELATED"/>
    <property type="match status" value="1"/>
</dbReference>
<dbReference type="FunFam" id="1.10.520.10:FF:000005">
    <property type="entry name" value="Cytochrome c peroxidase"/>
    <property type="match status" value="1"/>
</dbReference>
<evidence type="ECO:0000256" key="14">
    <source>
        <dbReference type="ARBA" id="ARBA00049265"/>
    </source>
</evidence>
<evidence type="ECO:0000256" key="12">
    <source>
        <dbReference type="ARBA" id="ARBA00039063"/>
    </source>
</evidence>
<comment type="function">
    <text evidence="1">Destroys radicals which are normally produced within the cells and which are toxic to biological systems.</text>
</comment>
<evidence type="ECO:0000256" key="6">
    <source>
        <dbReference type="ARBA" id="ARBA00022617"/>
    </source>
</evidence>
<dbReference type="Gene3D" id="1.10.420.10">
    <property type="entry name" value="Peroxidase, domain 2"/>
    <property type="match status" value="1"/>
</dbReference>
<comment type="catalytic activity">
    <reaction evidence="14">
        <text>2 Fe(II)-[cytochrome c] + H2O2 + 2 H(+) = 2 Fe(III)-[cytochrome c] + 2 H2O</text>
        <dbReference type="Rhea" id="RHEA:16581"/>
        <dbReference type="Rhea" id="RHEA-COMP:10350"/>
        <dbReference type="Rhea" id="RHEA-COMP:14399"/>
        <dbReference type="ChEBI" id="CHEBI:15377"/>
        <dbReference type="ChEBI" id="CHEBI:15378"/>
        <dbReference type="ChEBI" id="CHEBI:16240"/>
        <dbReference type="ChEBI" id="CHEBI:29033"/>
        <dbReference type="ChEBI" id="CHEBI:29034"/>
        <dbReference type="EC" id="1.11.1.5"/>
    </reaction>
</comment>
<keyword evidence="9" id="KW-0560">Oxidoreductase</keyword>
<evidence type="ECO:0000259" key="15">
    <source>
        <dbReference type="PROSITE" id="PS50873"/>
    </source>
</evidence>
<evidence type="ECO:0000256" key="9">
    <source>
        <dbReference type="ARBA" id="ARBA00023002"/>
    </source>
</evidence>
<evidence type="ECO:0000256" key="10">
    <source>
        <dbReference type="ARBA" id="ARBA00023004"/>
    </source>
</evidence>
<dbReference type="Gene3D" id="1.10.520.10">
    <property type="match status" value="1"/>
</dbReference>
<evidence type="ECO:0000256" key="13">
    <source>
        <dbReference type="ARBA" id="ARBA00040313"/>
    </source>
</evidence>
<dbReference type="EMBL" id="LJIJ01000701">
    <property type="protein sequence ID" value="ODM95189.1"/>
    <property type="molecule type" value="Genomic_DNA"/>
</dbReference>
<dbReference type="GO" id="GO:0004130">
    <property type="term" value="F:cytochrome-c peroxidase activity"/>
    <property type="evidence" value="ECO:0007669"/>
    <property type="project" value="UniProtKB-EC"/>
</dbReference>
<dbReference type="InterPro" id="IPR019794">
    <property type="entry name" value="Peroxidases_AS"/>
</dbReference>
<evidence type="ECO:0000256" key="2">
    <source>
        <dbReference type="ARBA" id="ARBA00004305"/>
    </source>
</evidence>
<comment type="similarity">
    <text evidence="4">Belongs to the peroxidase family. Cytochrome c peroxidase subfamily.</text>
</comment>